<organism evidence="1 2">
    <name type="scientific">Scytonema millei VB511283</name>
    <dbReference type="NCBI Taxonomy" id="1245923"/>
    <lineage>
        <taxon>Bacteria</taxon>
        <taxon>Bacillati</taxon>
        <taxon>Cyanobacteriota</taxon>
        <taxon>Cyanophyceae</taxon>
        <taxon>Nostocales</taxon>
        <taxon>Scytonemataceae</taxon>
        <taxon>Scytonema</taxon>
    </lineage>
</organism>
<reference evidence="1 2" key="1">
    <citation type="journal article" date="2015" name="Genome Announc.">
        <title>Draft Genome Sequence of the Terrestrial Cyanobacterium Scytonema millei VB511283, Isolated from Eastern India.</title>
        <authorList>
            <person name="Sen D."/>
            <person name="Chandrababunaidu M.M."/>
            <person name="Singh D."/>
            <person name="Sanghi N."/>
            <person name="Ghorai A."/>
            <person name="Mishra G.P."/>
            <person name="Madduluri M."/>
            <person name="Adhikary S.P."/>
            <person name="Tripathy S."/>
        </authorList>
    </citation>
    <scope>NUCLEOTIDE SEQUENCE [LARGE SCALE GENOMIC DNA]</scope>
    <source>
        <strain evidence="1 2">VB511283</strain>
    </source>
</reference>
<comment type="caution">
    <text evidence="1">The sequence shown here is derived from an EMBL/GenBank/DDBJ whole genome shotgun (WGS) entry which is preliminary data.</text>
</comment>
<protein>
    <submittedName>
        <fullName evidence="1">Uncharacterized protein</fullName>
    </submittedName>
</protein>
<accession>A0A9X5E889</accession>
<evidence type="ECO:0000313" key="2">
    <source>
        <dbReference type="Proteomes" id="UP000031532"/>
    </source>
</evidence>
<dbReference type="AlphaFoldDB" id="A0A9X5E889"/>
<dbReference type="RefSeq" id="WP_015156311.1">
    <property type="nucleotide sequence ID" value="NZ_JTJC03000006.1"/>
</dbReference>
<sequence>MYAAVLKTFCYAFKLPASLDLVAIERGERHYYFQQRLPSVNRSERGDLKASDAANF</sequence>
<keyword evidence="2" id="KW-1185">Reference proteome</keyword>
<gene>
    <name evidence="1" type="ORF">QH73_0020875</name>
</gene>
<name>A0A9X5E889_9CYAN</name>
<dbReference type="Proteomes" id="UP000031532">
    <property type="component" value="Unassembled WGS sequence"/>
</dbReference>
<proteinExistence type="predicted"/>
<evidence type="ECO:0000313" key="1">
    <source>
        <dbReference type="EMBL" id="NHC37057.1"/>
    </source>
</evidence>
<dbReference type="EMBL" id="JTJC03000006">
    <property type="protein sequence ID" value="NHC37057.1"/>
    <property type="molecule type" value="Genomic_DNA"/>
</dbReference>